<dbReference type="InterPro" id="IPR023393">
    <property type="entry name" value="START-like_dom_sf"/>
</dbReference>
<gene>
    <name evidence="1" type="ORF">CEY15_09195</name>
</gene>
<dbReference type="InterPro" id="IPR019587">
    <property type="entry name" value="Polyketide_cyclase/dehydratase"/>
</dbReference>
<name>A0A2A2WPQ9_9ACTN</name>
<sequence>MTRLTVSVQQRLAAPVEDIWAVIDDTARYAEWVDGVLEVTAHHGTATVGETYSEHNRTLGPLTTRSVWTVGTIEPHSLRVDSGTGFAPLHDMVNTFRFEPLGTAATLMTYRVDCRVGLGPLGRLLAPVLRSTLTGQFRRSMATLEDVVLAERGIDQAGG</sequence>
<dbReference type="SUPFAM" id="SSF55961">
    <property type="entry name" value="Bet v1-like"/>
    <property type="match status" value="1"/>
</dbReference>
<dbReference type="RefSeq" id="WP_095718183.1">
    <property type="nucleotide sequence ID" value="NZ_NTGA01000016.1"/>
</dbReference>
<dbReference type="Gene3D" id="3.30.530.20">
    <property type="match status" value="1"/>
</dbReference>
<accession>A0A2A2WPQ9</accession>
<comment type="caution">
    <text evidence="1">The sequence shown here is derived from an EMBL/GenBank/DDBJ whole genome shotgun (WGS) entry which is preliminary data.</text>
</comment>
<keyword evidence="2" id="KW-1185">Reference proteome</keyword>
<reference evidence="2" key="1">
    <citation type="submission" date="2017-09" db="EMBL/GenBank/DDBJ databases">
        <authorList>
            <person name="Zhang Y."/>
            <person name="Huang X."/>
            <person name="Liu J."/>
            <person name="Lu L."/>
            <person name="Peng K."/>
        </authorList>
    </citation>
    <scope>NUCLEOTIDE SEQUENCE [LARGE SCALE GENOMIC DNA]</scope>
    <source>
        <strain evidence="2">S-XJ-1</strain>
    </source>
</reference>
<evidence type="ECO:0000313" key="2">
    <source>
        <dbReference type="Proteomes" id="UP000218810"/>
    </source>
</evidence>
<dbReference type="CDD" id="cd07812">
    <property type="entry name" value="SRPBCC"/>
    <property type="match status" value="1"/>
</dbReference>
<dbReference type="Pfam" id="PF10604">
    <property type="entry name" value="Polyketide_cyc2"/>
    <property type="match status" value="1"/>
</dbReference>
<protein>
    <submittedName>
        <fullName evidence="1">Polyketide cyclase</fullName>
    </submittedName>
</protein>
<organism evidence="1 2">
    <name type="scientific">Dietzia natronolimnaea</name>
    <dbReference type="NCBI Taxonomy" id="161920"/>
    <lineage>
        <taxon>Bacteria</taxon>
        <taxon>Bacillati</taxon>
        <taxon>Actinomycetota</taxon>
        <taxon>Actinomycetes</taxon>
        <taxon>Mycobacteriales</taxon>
        <taxon>Dietziaceae</taxon>
        <taxon>Dietzia</taxon>
    </lineage>
</organism>
<evidence type="ECO:0000313" key="1">
    <source>
        <dbReference type="EMBL" id="PAY23219.1"/>
    </source>
</evidence>
<dbReference type="Proteomes" id="UP000218810">
    <property type="component" value="Unassembled WGS sequence"/>
</dbReference>
<dbReference type="OrthoDB" id="4483486at2"/>
<dbReference type="AlphaFoldDB" id="A0A2A2WPQ9"/>
<dbReference type="EMBL" id="NTGA01000016">
    <property type="protein sequence ID" value="PAY23219.1"/>
    <property type="molecule type" value="Genomic_DNA"/>
</dbReference>
<proteinExistence type="predicted"/>